<comment type="similarity">
    <text evidence="1">Belongs to the ABC transporter superfamily.</text>
</comment>
<dbReference type="GO" id="GO:0005524">
    <property type="term" value="F:ATP binding"/>
    <property type="evidence" value="ECO:0007669"/>
    <property type="project" value="UniProtKB-KW"/>
</dbReference>
<dbReference type="AlphaFoldDB" id="A0A6M0RAC1"/>
<protein>
    <submittedName>
        <fullName evidence="6">ATP-binding cassette domain-containing protein</fullName>
    </submittedName>
</protein>
<evidence type="ECO:0000259" key="5">
    <source>
        <dbReference type="PROSITE" id="PS50893"/>
    </source>
</evidence>
<proteinExistence type="inferred from homology"/>
<evidence type="ECO:0000256" key="3">
    <source>
        <dbReference type="ARBA" id="ARBA00022741"/>
    </source>
</evidence>
<accession>A0A6M0RAC1</accession>
<dbReference type="EMBL" id="SXDP01000005">
    <property type="protein sequence ID" value="NEZ47156.1"/>
    <property type="molecule type" value="Genomic_DNA"/>
</dbReference>
<evidence type="ECO:0000313" key="7">
    <source>
        <dbReference type="Proteomes" id="UP000473885"/>
    </source>
</evidence>
<keyword evidence="2" id="KW-0813">Transport</keyword>
<reference evidence="6 7" key="1">
    <citation type="submission" date="2019-04" db="EMBL/GenBank/DDBJ databases">
        <title>Genome sequencing of Clostridium botulinum Groups I-IV and Clostridium butyricum.</title>
        <authorList>
            <person name="Brunt J."/>
            <person name="Van Vliet A.H.M."/>
            <person name="Stringer S.C."/>
            <person name="Carter A.T."/>
            <person name="Peck M.W."/>
        </authorList>
    </citation>
    <scope>NUCLEOTIDE SEQUENCE [LARGE SCALE GENOMIC DNA]</scope>
    <source>
        <strain evidence="6 7">IFR 18/094</strain>
    </source>
</reference>
<organism evidence="6 7">
    <name type="scientific">Clostridium niameyense</name>
    <dbReference type="NCBI Taxonomy" id="1622073"/>
    <lineage>
        <taxon>Bacteria</taxon>
        <taxon>Bacillati</taxon>
        <taxon>Bacillota</taxon>
        <taxon>Clostridia</taxon>
        <taxon>Eubacteriales</taxon>
        <taxon>Clostridiaceae</taxon>
        <taxon>Clostridium</taxon>
    </lineage>
</organism>
<comment type="caution">
    <text evidence="6">The sequence shown here is derived from an EMBL/GenBank/DDBJ whole genome shotgun (WGS) entry which is preliminary data.</text>
</comment>
<dbReference type="InterPro" id="IPR017871">
    <property type="entry name" value="ABC_transporter-like_CS"/>
</dbReference>
<evidence type="ECO:0000313" key="6">
    <source>
        <dbReference type="EMBL" id="NEZ47156.1"/>
    </source>
</evidence>
<dbReference type="PANTHER" id="PTHR43335:SF8">
    <property type="entry name" value="ABC TRANSPORTER, ATP-BINDING PROTEIN"/>
    <property type="match status" value="1"/>
</dbReference>
<evidence type="ECO:0000256" key="2">
    <source>
        <dbReference type="ARBA" id="ARBA00022448"/>
    </source>
</evidence>
<dbReference type="PROSITE" id="PS50893">
    <property type="entry name" value="ABC_TRANSPORTER_2"/>
    <property type="match status" value="1"/>
</dbReference>
<feature type="domain" description="ABC transporter" evidence="5">
    <location>
        <begin position="6"/>
        <end position="234"/>
    </location>
</feature>
<sequence>MMEVVLKTKNLSKKFGNVFAIKDVNINIEKGDIYGFVGKNGSGKTTILRLITSLTLPSSGDIYLFGKDINKCDISTKSRMGAVIENSAFYPNLSAYDNLEFYRIQKGIVDKNIIDKILEVVNLRSTGKKKFKNFSLGMKQRLGLALAIMNNPDLLILDEPLNGLDPMGIAEFREIIKKLNKDYNMTIILSSHILSELSQVATKFGFINEGALIKEITEKELVKQCNKNLSIIVDNIEKAVVILENNLKIDKFTLLENNEIRLYDYLDNPSEIAFQLSSNGVRINSIKEIGLTLEEYFIQLISNNNLEVL</sequence>
<dbReference type="InterPro" id="IPR003439">
    <property type="entry name" value="ABC_transporter-like_ATP-bd"/>
</dbReference>
<keyword evidence="7" id="KW-1185">Reference proteome</keyword>
<name>A0A6M0RAC1_9CLOT</name>
<dbReference type="Gene3D" id="3.40.50.300">
    <property type="entry name" value="P-loop containing nucleotide triphosphate hydrolases"/>
    <property type="match status" value="1"/>
</dbReference>
<keyword evidence="4 6" id="KW-0067">ATP-binding</keyword>
<dbReference type="Pfam" id="PF00005">
    <property type="entry name" value="ABC_tran"/>
    <property type="match status" value="1"/>
</dbReference>
<dbReference type="SUPFAM" id="SSF52540">
    <property type="entry name" value="P-loop containing nucleoside triphosphate hydrolases"/>
    <property type="match status" value="1"/>
</dbReference>
<evidence type="ECO:0000256" key="1">
    <source>
        <dbReference type="ARBA" id="ARBA00005417"/>
    </source>
</evidence>
<dbReference type="SMART" id="SM00382">
    <property type="entry name" value="AAA"/>
    <property type="match status" value="1"/>
</dbReference>
<gene>
    <name evidence="6" type="ORF">FDF74_08030</name>
</gene>
<keyword evidence="3" id="KW-0547">Nucleotide-binding</keyword>
<dbReference type="GO" id="GO:0016887">
    <property type="term" value="F:ATP hydrolysis activity"/>
    <property type="evidence" value="ECO:0007669"/>
    <property type="project" value="InterPro"/>
</dbReference>
<dbReference type="InterPro" id="IPR027417">
    <property type="entry name" value="P-loop_NTPase"/>
</dbReference>
<dbReference type="InterPro" id="IPR003593">
    <property type="entry name" value="AAA+_ATPase"/>
</dbReference>
<dbReference type="PROSITE" id="PS00211">
    <property type="entry name" value="ABC_TRANSPORTER_1"/>
    <property type="match status" value="1"/>
</dbReference>
<evidence type="ECO:0000256" key="4">
    <source>
        <dbReference type="ARBA" id="ARBA00022840"/>
    </source>
</evidence>
<dbReference type="PANTHER" id="PTHR43335">
    <property type="entry name" value="ABC TRANSPORTER, ATP-BINDING PROTEIN"/>
    <property type="match status" value="1"/>
</dbReference>
<dbReference type="Proteomes" id="UP000473885">
    <property type="component" value="Unassembled WGS sequence"/>
</dbReference>